<gene>
    <name evidence="2" type="ORF">EYF80_049459</name>
</gene>
<feature type="compositionally biased region" description="Low complexity" evidence="1">
    <location>
        <begin position="79"/>
        <end position="93"/>
    </location>
</feature>
<evidence type="ECO:0000313" key="2">
    <source>
        <dbReference type="EMBL" id="TNN40370.1"/>
    </source>
</evidence>
<dbReference type="AlphaFoldDB" id="A0A4Z2FHI8"/>
<protein>
    <submittedName>
        <fullName evidence="2">Uncharacterized protein</fullName>
    </submittedName>
</protein>
<evidence type="ECO:0000313" key="3">
    <source>
        <dbReference type="Proteomes" id="UP000314294"/>
    </source>
</evidence>
<feature type="region of interest" description="Disordered" evidence="1">
    <location>
        <begin position="1"/>
        <end position="44"/>
    </location>
</feature>
<reference evidence="2 3" key="1">
    <citation type="submission" date="2019-03" db="EMBL/GenBank/DDBJ databases">
        <title>First draft genome of Liparis tanakae, snailfish: a comprehensive survey of snailfish specific genes.</title>
        <authorList>
            <person name="Kim W."/>
            <person name="Song I."/>
            <person name="Jeong J.-H."/>
            <person name="Kim D."/>
            <person name="Kim S."/>
            <person name="Ryu S."/>
            <person name="Song J.Y."/>
            <person name="Lee S.K."/>
        </authorList>
    </citation>
    <scope>NUCLEOTIDE SEQUENCE [LARGE SCALE GENOMIC DNA]</scope>
    <source>
        <tissue evidence="2">Muscle</tissue>
    </source>
</reference>
<comment type="caution">
    <text evidence="2">The sequence shown here is derived from an EMBL/GenBank/DDBJ whole genome shotgun (WGS) entry which is preliminary data.</text>
</comment>
<sequence>MNGPNPFARSPLMTGCNEGRRITPDSSGGEMGRNGRDSRNGGARVEPSGLCLAPSIHYESFVVGPSYNCLAAGKKATDSRSTSSTSSTTTSETVAAAGGYGTGSFVSQRAGPDITVFQKSRSRYSQQQESYSVRHVVSPDGLNVFFSSNVGLETGAFVAGDSRRVIMSGTEAAQLLSDGSPDHGGVGF</sequence>
<feature type="region of interest" description="Disordered" evidence="1">
    <location>
        <begin position="76"/>
        <end position="96"/>
    </location>
</feature>
<proteinExistence type="predicted"/>
<organism evidence="2 3">
    <name type="scientific">Liparis tanakae</name>
    <name type="common">Tanaka's snailfish</name>
    <dbReference type="NCBI Taxonomy" id="230148"/>
    <lineage>
        <taxon>Eukaryota</taxon>
        <taxon>Metazoa</taxon>
        <taxon>Chordata</taxon>
        <taxon>Craniata</taxon>
        <taxon>Vertebrata</taxon>
        <taxon>Euteleostomi</taxon>
        <taxon>Actinopterygii</taxon>
        <taxon>Neopterygii</taxon>
        <taxon>Teleostei</taxon>
        <taxon>Neoteleostei</taxon>
        <taxon>Acanthomorphata</taxon>
        <taxon>Eupercaria</taxon>
        <taxon>Perciformes</taxon>
        <taxon>Cottioidei</taxon>
        <taxon>Cottales</taxon>
        <taxon>Liparidae</taxon>
        <taxon>Liparis</taxon>
    </lineage>
</organism>
<dbReference type="EMBL" id="SRLO01001195">
    <property type="protein sequence ID" value="TNN40370.1"/>
    <property type="molecule type" value="Genomic_DNA"/>
</dbReference>
<evidence type="ECO:0000256" key="1">
    <source>
        <dbReference type="SAM" id="MobiDB-lite"/>
    </source>
</evidence>
<accession>A0A4Z2FHI8</accession>
<dbReference type="Proteomes" id="UP000314294">
    <property type="component" value="Unassembled WGS sequence"/>
</dbReference>
<keyword evidence="3" id="KW-1185">Reference proteome</keyword>
<name>A0A4Z2FHI8_9TELE</name>